<proteinExistence type="predicted"/>
<dbReference type="Proteomes" id="UP000315889">
    <property type="component" value="Unassembled WGS sequence"/>
</dbReference>
<accession>A0A520MIU3</accession>
<evidence type="ECO:0000313" key="1">
    <source>
        <dbReference type="EMBL" id="RZO21111.1"/>
    </source>
</evidence>
<reference evidence="1 2" key="1">
    <citation type="submission" date="2019-02" db="EMBL/GenBank/DDBJ databases">
        <title>Prokaryotic population dynamics and viral predation in marine succession experiment using metagenomics: the confinement effect.</title>
        <authorList>
            <person name="Haro-Moreno J.M."/>
            <person name="Rodriguez-Valera F."/>
            <person name="Lopez-Perez M."/>
        </authorList>
    </citation>
    <scope>NUCLEOTIDE SEQUENCE [LARGE SCALE GENOMIC DNA]</scope>
    <source>
        <strain evidence="1">MED-G170</strain>
    </source>
</reference>
<organism evidence="1 2">
    <name type="scientific">SAR92 clade bacterium</name>
    <dbReference type="NCBI Taxonomy" id="2315479"/>
    <lineage>
        <taxon>Bacteria</taxon>
        <taxon>Pseudomonadati</taxon>
        <taxon>Pseudomonadota</taxon>
        <taxon>Gammaproteobacteria</taxon>
        <taxon>Cellvibrionales</taxon>
        <taxon>Porticoccaceae</taxon>
        <taxon>SAR92 clade</taxon>
    </lineage>
</organism>
<evidence type="ECO:0000313" key="2">
    <source>
        <dbReference type="Proteomes" id="UP000315889"/>
    </source>
</evidence>
<dbReference type="CDD" id="cd00586">
    <property type="entry name" value="4HBT"/>
    <property type="match status" value="1"/>
</dbReference>
<dbReference type="Pfam" id="PF13279">
    <property type="entry name" value="4HBT_2"/>
    <property type="match status" value="1"/>
</dbReference>
<name>A0A520MIU3_9GAMM</name>
<dbReference type="InterPro" id="IPR029069">
    <property type="entry name" value="HotDog_dom_sf"/>
</dbReference>
<gene>
    <name evidence="1" type="ORF">EVB03_02475</name>
</gene>
<comment type="caution">
    <text evidence="1">The sequence shown here is derived from an EMBL/GenBank/DDBJ whole genome shotgun (WGS) entry which is preliminary data.</text>
</comment>
<sequence>MTIKSAFPHTSQPIRITQDMCDQNGHMNVLYYSKIFGESIEDYYIAELGFSKEYFDSGFSSFTLEDNIKYINECLLDEVVVTRYRLHRVNRKLIHLTAVMLNEKDQLCAIYETVLGHIDMTTRKTAEMTGAFFDNLHRIMRQHTKVNIEIPLRLQIKEL</sequence>
<protein>
    <submittedName>
        <fullName evidence="1">Thioesterase</fullName>
    </submittedName>
</protein>
<dbReference type="Gene3D" id="3.10.129.10">
    <property type="entry name" value="Hotdog Thioesterase"/>
    <property type="match status" value="1"/>
</dbReference>
<dbReference type="SUPFAM" id="SSF54637">
    <property type="entry name" value="Thioesterase/thiol ester dehydrase-isomerase"/>
    <property type="match status" value="1"/>
</dbReference>
<dbReference type="EMBL" id="SHBP01000002">
    <property type="protein sequence ID" value="RZO21111.1"/>
    <property type="molecule type" value="Genomic_DNA"/>
</dbReference>
<dbReference type="AlphaFoldDB" id="A0A520MIU3"/>